<comment type="similarity">
    <text evidence="2 4">Belongs to the AB hydrolase superfamily. Lipase family.</text>
</comment>
<dbReference type="OrthoDB" id="199913at2759"/>
<dbReference type="PANTHER" id="PTHR11610">
    <property type="entry name" value="LIPASE"/>
    <property type="match status" value="1"/>
</dbReference>
<dbReference type="FunFam" id="3.40.50.1820:FF:000122">
    <property type="entry name" value="Vitellogenin-3-like Protein"/>
    <property type="match status" value="1"/>
</dbReference>
<name>A0A9N9TM22_PHYSR</name>
<dbReference type="GO" id="GO:0016298">
    <property type="term" value="F:lipase activity"/>
    <property type="evidence" value="ECO:0007669"/>
    <property type="project" value="InterPro"/>
</dbReference>
<dbReference type="CDD" id="cd00707">
    <property type="entry name" value="Pancreat_lipase_like"/>
    <property type="match status" value="1"/>
</dbReference>
<evidence type="ECO:0000256" key="3">
    <source>
        <dbReference type="ARBA" id="ARBA00022525"/>
    </source>
</evidence>
<organism evidence="6 7">
    <name type="scientific">Phyllotreta striolata</name>
    <name type="common">Striped flea beetle</name>
    <name type="synonym">Crioceris striolata</name>
    <dbReference type="NCBI Taxonomy" id="444603"/>
    <lineage>
        <taxon>Eukaryota</taxon>
        <taxon>Metazoa</taxon>
        <taxon>Ecdysozoa</taxon>
        <taxon>Arthropoda</taxon>
        <taxon>Hexapoda</taxon>
        <taxon>Insecta</taxon>
        <taxon>Pterygota</taxon>
        <taxon>Neoptera</taxon>
        <taxon>Endopterygota</taxon>
        <taxon>Coleoptera</taxon>
        <taxon>Polyphaga</taxon>
        <taxon>Cucujiformia</taxon>
        <taxon>Chrysomeloidea</taxon>
        <taxon>Chrysomelidae</taxon>
        <taxon>Galerucinae</taxon>
        <taxon>Alticini</taxon>
        <taxon>Phyllotreta</taxon>
    </lineage>
</organism>
<dbReference type="InterPro" id="IPR029058">
    <property type="entry name" value="AB_hydrolase_fold"/>
</dbReference>
<sequence>MSLLSQVLSLAINFLSVPFSENSENSRLARSDNAIFPFDILRTLPEPCTTFSLEMGENELKMTALPRGLCSNCCPVEFPKDIRFVAYSKENLNGKLMKLRSGEARRVGVDRNLPTVIFIHGFSEGSPGHSGRTILNAYFSRPEARNLILLDWSELATFPWYQNAVVNVKHVSQRLRTFIEIFHDSGEIPIDNLHVIGFSLGCHVAGLAGKLLRSDLKIPRITGLDPALPEYSLGDRSKRLSYEDAKYVDIIHTDAGIFGFPIAIGHADFFPNGGRALQPGCQPSYLVRQRIVDQVLACSHVRAWQLYAESVINERAFPATRCSLWRGPEKECDFSVDAYMGFGNNNKTFGSYYLITNENKPYGRRS</sequence>
<dbReference type="PRINTS" id="PR00821">
    <property type="entry name" value="TAGLIPASE"/>
</dbReference>
<evidence type="ECO:0000313" key="6">
    <source>
        <dbReference type="EMBL" id="CAG9858889.1"/>
    </source>
</evidence>
<gene>
    <name evidence="6" type="ORF">PHYEVI_LOCUS5276</name>
</gene>
<evidence type="ECO:0000313" key="7">
    <source>
        <dbReference type="Proteomes" id="UP001153712"/>
    </source>
</evidence>
<keyword evidence="7" id="KW-1185">Reference proteome</keyword>
<dbReference type="InterPro" id="IPR013818">
    <property type="entry name" value="Lipase"/>
</dbReference>
<dbReference type="InterPro" id="IPR000734">
    <property type="entry name" value="TAG_lipase"/>
</dbReference>
<dbReference type="GO" id="GO:0017171">
    <property type="term" value="F:serine hydrolase activity"/>
    <property type="evidence" value="ECO:0007669"/>
    <property type="project" value="TreeGrafter"/>
</dbReference>
<evidence type="ECO:0000256" key="4">
    <source>
        <dbReference type="RuleBase" id="RU004262"/>
    </source>
</evidence>
<dbReference type="PANTHER" id="PTHR11610:SF169">
    <property type="entry name" value="GH15759P-RELATED"/>
    <property type="match status" value="1"/>
</dbReference>
<reference evidence="6" key="1">
    <citation type="submission" date="2022-01" db="EMBL/GenBank/DDBJ databases">
        <authorList>
            <person name="King R."/>
        </authorList>
    </citation>
    <scope>NUCLEOTIDE SEQUENCE</scope>
</reference>
<dbReference type="Proteomes" id="UP001153712">
    <property type="component" value="Chromosome 2"/>
</dbReference>
<dbReference type="EMBL" id="OU900095">
    <property type="protein sequence ID" value="CAG9858889.1"/>
    <property type="molecule type" value="Genomic_DNA"/>
</dbReference>
<comment type="subcellular location">
    <subcellularLocation>
        <location evidence="1">Secreted</location>
    </subcellularLocation>
</comment>
<evidence type="ECO:0000256" key="2">
    <source>
        <dbReference type="ARBA" id="ARBA00010701"/>
    </source>
</evidence>
<protein>
    <recommendedName>
        <fullName evidence="5">Lipase domain-containing protein</fullName>
    </recommendedName>
</protein>
<evidence type="ECO:0000256" key="1">
    <source>
        <dbReference type="ARBA" id="ARBA00004613"/>
    </source>
</evidence>
<dbReference type="GO" id="GO:0016042">
    <property type="term" value="P:lipid catabolic process"/>
    <property type="evidence" value="ECO:0007669"/>
    <property type="project" value="TreeGrafter"/>
</dbReference>
<dbReference type="Pfam" id="PF00151">
    <property type="entry name" value="Lipase"/>
    <property type="match status" value="1"/>
</dbReference>
<dbReference type="InterPro" id="IPR033906">
    <property type="entry name" value="Lipase_N"/>
</dbReference>
<proteinExistence type="inferred from homology"/>
<evidence type="ECO:0000259" key="5">
    <source>
        <dbReference type="Pfam" id="PF00151"/>
    </source>
</evidence>
<dbReference type="GO" id="GO:0005615">
    <property type="term" value="C:extracellular space"/>
    <property type="evidence" value="ECO:0007669"/>
    <property type="project" value="TreeGrafter"/>
</dbReference>
<keyword evidence="3" id="KW-0964">Secreted</keyword>
<dbReference type="Gene3D" id="3.40.50.1820">
    <property type="entry name" value="alpha/beta hydrolase"/>
    <property type="match status" value="1"/>
</dbReference>
<dbReference type="SUPFAM" id="SSF53474">
    <property type="entry name" value="alpha/beta-Hydrolases"/>
    <property type="match status" value="1"/>
</dbReference>
<accession>A0A9N9TM22</accession>
<feature type="domain" description="Lipase" evidence="5">
    <location>
        <begin position="81"/>
        <end position="362"/>
    </location>
</feature>
<dbReference type="AlphaFoldDB" id="A0A9N9TM22"/>